<dbReference type="EMBL" id="BMIR01000007">
    <property type="protein sequence ID" value="GGE40648.1"/>
    <property type="molecule type" value="Genomic_DNA"/>
</dbReference>
<organism evidence="2 3">
    <name type="scientific">Pullulanibacillus camelliae</name>
    <dbReference type="NCBI Taxonomy" id="1707096"/>
    <lineage>
        <taxon>Bacteria</taxon>
        <taxon>Bacillati</taxon>
        <taxon>Bacillota</taxon>
        <taxon>Bacilli</taxon>
        <taxon>Bacillales</taxon>
        <taxon>Sporolactobacillaceae</taxon>
        <taxon>Pullulanibacillus</taxon>
    </lineage>
</organism>
<dbReference type="SUPFAM" id="SSF54909">
    <property type="entry name" value="Dimeric alpha+beta barrel"/>
    <property type="match status" value="1"/>
</dbReference>
<dbReference type="PANTHER" id="PTHR37811:SF2">
    <property type="entry name" value="ABM DOMAIN-CONTAINING PROTEIN"/>
    <property type="match status" value="1"/>
</dbReference>
<evidence type="ECO:0000313" key="2">
    <source>
        <dbReference type="EMBL" id="GGE40648.1"/>
    </source>
</evidence>
<accession>A0A8J2VXB2</accession>
<dbReference type="AlphaFoldDB" id="A0A8J2VXB2"/>
<comment type="caution">
    <text evidence="2">The sequence shown here is derived from an EMBL/GenBank/DDBJ whole genome shotgun (WGS) entry which is preliminary data.</text>
</comment>
<dbReference type="RefSeq" id="WP_188692773.1">
    <property type="nucleotide sequence ID" value="NZ_BMIR01000007.1"/>
</dbReference>
<feature type="domain" description="ABM" evidence="1">
    <location>
        <begin position="29"/>
        <end position="84"/>
    </location>
</feature>
<dbReference type="InterPro" id="IPR052936">
    <property type="entry name" value="Jasmonate_Hydroxylase-like"/>
</dbReference>
<dbReference type="InterPro" id="IPR011008">
    <property type="entry name" value="Dimeric_a/b-barrel"/>
</dbReference>
<dbReference type="Gene3D" id="3.30.70.100">
    <property type="match status" value="1"/>
</dbReference>
<evidence type="ECO:0000259" key="1">
    <source>
        <dbReference type="Pfam" id="PF03992"/>
    </source>
</evidence>
<evidence type="ECO:0000313" key="3">
    <source>
        <dbReference type="Proteomes" id="UP000628775"/>
    </source>
</evidence>
<reference evidence="2" key="2">
    <citation type="submission" date="2020-09" db="EMBL/GenBank/DDBJ databases">
        <authorList>
            <person name="Sun Q."/>
            <person name="Zhou Y."/>
        </authorList>
    </citation>
    <scope>NUCLEOTIDE SEQUENCE</scope>
    <source>
        <strain evidence="2">CGMCC 1.15371</strain>
    </source>
</reference>
<gene>
    <name evidence="2" type="primary">yqjZ</name>
    <name evidence="2" type="ORF">GCM10011391_19280</name>
</gene>
<dbReference type="PANTHER" id="PTHR37811">
    <property type="entry name" value="BLL5343 PROTEIN"/>
    <property type="match status" value="1"/>
</dbReference>
<dbReference type="Pfam" id="PF03992">
    <property type="entry name" value="ABM"/>
    <property type="match status" value="1"/>
</dbReference>
<protein>
    <recommendedName>
        <fullName evidence="1">ABM domain-containing protein</fullName>
    </recommendedName>
</protein>
<dbReference type="InterPro" id="IPR007138">
    <property type="entry name" value="ABM_dom"/>
</dbReference>
<sequence length="109" mass="12757">MREHRDKGDPSYYAVIFTSKRTQGDKGYAAMAQHIEELAREQPGFLGIESTQNQQLGITISYWSSLEAIKAWREHPAHKVAQKRGKNEWYKYYAVRICKVESERFFEAN</sequence>
<reference evidence="2" key="1">
    <citation type="journal article" date="2014" name="Int. J. Syst. Evol. Microbiol.">
        <title>Complete genome sequence of Corynebacterium casei LMG S-19264T (=DSM 44701T), isolated from a smear-ripened cheese.</title>
        <authorList>
            <consortium name="US DOE Joint Genome Institute (JGI-PGF)"/>
            <person name="Walter F."/>
            <person name="Albersmeier A."/>
            <person name="Kalinowski J."/>
            <person name="Ruckert C."/>
        </authorList>
    </citation>
    <scope>NUCLEOTIDE SEQUENCE</scope>
    <source>
        <strain evidence="2">CGMCC 1.15371</strain>
    </source>
</reference>
<keyword evidence="3" id="KW-1185">Reference proteome</keyword>
<name>A0A8J2VXB2_9BACL</name>
<dbReference type="Proteomes" id="UP000628775">
    <property type="component" value="Unassembled WGS sequence"/>
</dbReference>
<proteinExistence type="predicted"/>